<dbReference type="Proteomes" id="UP000214646">
    <property type="component" value="Unassembled WGS sequence"/>
</dbReference>
<proteinExistence type="predicted"/>
<organism evidence="1 2">
    <name type="scientific">Fimbriiglobus ruber</name>
    <dbReference type="NCBI Taxonomy" id="1908690"/>
    <lineage>
        <taxon>Bacteria</taxon>
        <taxon>Pseudomonadati</taxon>
        <taxon>Planctomycetota</taxon>
        <taxon>Planctomycetia</taxon>
        <taxon>Gemmatales</taxon>
        <taxon>Gemmataceae</taxon>
        <taxon>Fimbriiglobus</taxon>
    </lineage>
</organism>
<comment type="caution">
    <text evidence="1">The sequence shown here is derived from an EMBL/GenBank/DDBJ whole genome shotgun (WGS) entry which is preliminary data.</text>
</comment>
<reference evidence="2" key="1">
    <citation type="submission" date="2017-06" db="EMBL/GenBank/DDBJ databases">
        <title>Genome analysis of Fimbriiglobus ruber SP5, the first member of the order Planctomycetales with confirmed chitinolytic capability.</title>
        <authorList>
            <person name="Ravin N.V."/>
            <person name="Rakitin A.L."/>
            <person name="Ivanova A.A."/>
            <person name="Beletsky A.V."/>
            <person name="Kulichevskaya I.S."/>
            <person name="Mardanov A.V."/>
            <person name="Dedysh S.N."/>
        </authorList>
    </citation>
    <scope>NUCLEOTIDE SEQUENCE [LARGE SCALE GENOMIC DNA]</scope>
    <source>
        <strain evidence="2">SP5</strain>
    </source>
</reference>
<evidence type="ECO:0000313" key="2">
    <source>
        <dbReference type="Proteomes" id="UP000214646"/>
    </source>
</evidence>
<dbReference type="AlphaFoldDB" id="A0A225D5D6"/>
<name>A0A225D5D6_9BACT</name>
<sequence length="214" mass="23772">MVLLQHTDTVYRPIALALKGNSNRSGSIDGVENNANTELVLKYFLGKLASGAYDIHEPYYRLPNGRSITTIEHVLTPFERNMNDGHENTLDGRPVVFALICRAVWDACASSTAAKPAPATSFYSELFGDSSVPAEMYCGSLTKVLRHLRELSVVSKMLSRRKCPWKPTASDGAQHSGEEMRHYLQEARRAFKGSAVVLKGLRAYELEVEDCFTD</sequence>
<gene>
    <name evidence="1" type="ORF">FRUB_09353</name>
</gene>
<accession>A0A225D5D6</accession>
<dbReference type="EMBL" id="NIDE01000017">
    <property type="protein sequence ID" value="OWK36790.1"/>
    <property type="molecule type" value="Genomic_DNA"/>
</dbReference>
<evidence type="ECO:0000313" key="1">
    <source>
        <dbReference type="EMBL" id="OWK36790.1"/>
    </source>
</evidence>
<keyword evidence="2" id="KW-1185">Reference proteome</keyword>
<protein>
    <submittedName>
        <fullName evidence="1">Uncharacterized protein</fullName>
    </submittedName>
</protein>